<feature type="repeat" description="WD" evidence="3">
    <location>
        <begin position="12"/>
        <end position="53"/>
    </location>
</feature>
<dbReference type="GO" id="GO:1990234">
    <property type="term" value="C:transferase complex"/>
    <property type="evidence" value="ECO:0007669"/>
    <property type="project" value="UniProtKB-ARBA"/>
</dbReference>
<feature type="repeat" description="WD" evidence="3">
    <location>
        <begin position="96"/>
        <end position="137"/>
    </location>
</feature>
<comment type="caution">
    <text evidence="5">The sequence shown here is derived from an EMBL/GenBank/DDBJ whole genome shotgun (WGS) entry which is preliminary data.</text>
</comment>
<dbReference type="PROSITE" id="PS50082">
    <property type="entry name" value="WD_REPEATS_2"/>
    <property type="match status" value="4"/>
</dbReference>
<evidence type="ECO:0000256" key="1">
    <source>
        <dbReference type="ARBA" id="ARBA00022574"/>
    </source>
</evidence>
<dbReference type="PROSITE" id="PS00678">
    <property type="entry name" value="WD_REPEATS_1"/>
    <property type="match status" value="4"/>
</dbReference>
<dbReference type="AlphaFoldDB" id="A0A8S1M4T8"/>
<accession>A0A8S1M4T8</accession>
<evidence type="ECO:0000256" key="2">
    <source>
        <dbReference type="ARBA" id="ARBA00022737"/>
    </source>
</evidence>
<sequence length="294" mass="33127">MGCQNRIIKSQLDGHQYQVNSVCFSPNGNILASCSDDNSILIWDVKTGQQKAKLDGHSNWVRSVCFSPDGNTLTSGGEDMSILLWNAETGQQKAKLDGHTSCINSVSFSPDGNTLASGSDDQSIRLWDVKTGQQIAKLDSHDAGVYQVCFSPDGNTLTSCSNDKSIRLWDVKTGQQKAKLDGHTSFLSYYKHHLLIIILSKQYWHPKILPLFVLQHMNRHKGEIVTNVQEMTPKVLDGRVFFFVQCLNVCVVLFSRRGSYQAFEIYRKSYIKLQLEIQQSNHNFKIQSNLKTFS</sequence>
<evidence type="ECO:0000313" key="6">
    <source>
        <dbReference type="Proteomes" id="UP000688137"/>
    </source>
</evidence>
<dbReference type="PROSITE" id="PS50294">
    <property type="entry name" value="WD_REPEATS_REGION"/>
    <property type="match status" value="4"/>
</dbReference>
<dbReference type="InterPro" id="IPR019775">
    <property type="entry name" value="WD40_repeat_CS"/>
</dbReference>
<protein>
    <recommendedName>
        <fullName evidence="4">EML-like second beta-propeller domain-containing protein</fullName>
    </recommendedName>
</protein>
<dbReference type="SMART" id="SM00320">
    <property type="entry name" value="WD40"/>
    <property type="match status" value="4"/>
</dbReference>
<dbReference type="CDD" id="cd00200">
    <property type="entry name" value="WD40"/>
    <property type="match status" value="1"/>
</dbReference>
<feature type="repeat" description="WD" evidence="3">
    <location>
        <begin position="54"/>
        <end position="95"/>
    </location>
</feature>
<feature type="domain" description="EML-like second beta-propeller" evidence="4">
    <location>
        <begin position="22"/>
        <end position="179"/>
    </location>
</feature>
<dbReference type="EMBL" id="CAJJDM010000047">
    <property type="protein sequence ID" value="CAD8071636.1"/>
    <property type="molecule type" value="Genomic_DNA"/>
</dbReference>
<dbReference type="PROSITE" id="PS51257">
    <property type="entry name" value="PROKAR_LIPOPROTEIN"/>
    <property type="match status" value="1"/>
</dbReference>
<evidence type="ECO:0000313" key="5">
    <source>
        <dbReference type="EMBL" id="CAD8071636.1"/>
    </source>
</evidence>
<keyword evidence="2" id="KW-0677">Repeat</keyword>
<dbReference type="InterPro" id="IPR001680">
    <property type="entry name" value="WD40_rpt"/>
</dbReference>
<keyword evidence="6" id="KW-1185">Reference proteome</keyword>
<evidence type="ECO:0000256" key="3">
    <source>
        <dbReference type="PROSITE-ProRule" id="PRU00221"/>
    </source>
</evidence>
<reference evidence="5" key="1">
    <citation type="submission" date="2021-01" db="EMBL/GenBank/DDBJ databases">
        <authorList>
            <consortium name="Genoscope - CEA"/>
            <person name="William W."/>
        </authorList>
    </citation>
    <scope>NUCLEOTIDE SEQUENCE</scope>
</reference>
<dbReference type="PANTHER" id="PTHR22847">
    <property type="entry name" value="WD40 REPEAT PROTEIN"/>
    <property type="match status" value="1"/>
</dbReference>
<gene>
    <name evidence="5" type="ORF">PPRIM_AZ9-3.1.T0470281</name>
</gene>
<name>A0A8S1M4T8_PARPR</name>
<organism evidence="5 6">
    <name type="scientific">Paramecium primaurelia</name>
    <dbReference type="NCBI Taxonomy" id="5886"/>
    <lineage>
        <taxon>Eukaryota</taxon>
        <taxon>Sar</taxon>
        <taxon>Alveolata</taxon>
        <taxon>Ciliophora</taxon>
        <taxon>Intramacronucleata</taxon>
        <taxon>Oligohymenophorea</taxon>
        <taxon>Peniculida</taxon>
        <taxon>Parameciidae</taxon>
        <taxon>Paramecium</taxon>
    </lineage>
</organism>
<dbReference type="PANTHER" id="PTHR22847:SF637">
    <property type="entry name" value="WD REPEAT DOMAIN 5B"/>
    <property type="match status" value="1"/>
</dbReference>
<dbReference type="Proteomes" id="UP000688137">
    <property type="component" value="Unassembled WGS sequence"/>
</dbReference>
<keyword evidence="1 3" id="KW-0853">WD repeat</keyword>
<dbReference type="InterPro" id="IPR055442">
    <property type="entry name" value="Beta-prop_EML-like_2nd"/>
</dbReference>
<feature type="repeat" description="WD" evidence="3">
    <location>
        <begin position="138"/>
        <end position="179"/>
    </location>
</feature>
<evidence type="ECO:0000259" key="4">
    <source>
        <dbReference type="Pfam" id="PF23414"/>
    </source>
</evidence>
<proteinExistence type="predicted"/>
<dbReference type="Pfam" id="PF23414">
    <property type="entry name" value="Beta-prop_EML_2"/>
    <property type="match status" value="1"/>
</dbReference>